<comment type="caution">
    <text evidence="2">The sequence shown here is derived from an EMBL/GenBank/DDBJ whole genome shotgun (WGS) entry which is preliminary data.</text>
</comment>
<organism evidence="2 3">
    <name type="scientific">Parelaphostrongylus tenuis</name>
    <name type="common">Meningeal worm</name>
    <dbReference type="NCBI Taxonomy" id="148309"/>
    <lineage>
        <taxon>Eukaryota</taxon>
        <taxon>Metazoa</taxon>
        <taxon>Ecdysozoa</taxon>
        <taxon>Nematoda</taxon>
        <taxon>Chromadorea</taxon>
        <taxon>Rhabditida</taxon>
        <taxon>Rhabditina</taxon>
        <taxon>Rhabditomorpha</taxon>
        <taxon>Strongyloidea</taxon>
        <taxon>Metastrongylidae</taxon>
        <taxon>Parelaphostrongylus</taxon>
    </lineage>
</organism>
<keyword evidence="3" id="KW-1185">Reference proteome</keyword>
<proteinExistence type="predicted"/>
<evidence type="ECO:0000256" key="1">
    <source>
        <dbReference type="SAM" id="MobiDB-lite"/>
    </source>
</evidence>
<evidence type="ECO:0000313" key="2">
    <source>
        <dbReference type="EMBL" id="KAJ1347143.1"/>
    </source>
</evidence>
<feature type="region of interest" description="Disordered" evidence="1">
    <location>
        <begin position="1"/>
        <end position="27"/>
    </location>
</feature>
<protein>
    <submittedName>
        <fullName evidence="2">Uncharacterized protein</fullName>
    </submittedName>
</protein>
<dbReference type="AlphaFoldDB" id="A0AAD5QCT5"/>
<reference evidence="2" key="1">
    <citation type="submission" date="2021-06" db="EMBL/GenBank/DDBJ databases">
        <title>Parelaphostrongylus tenuis whole genome reference sequence.</title>
        <authorList>
            <person name="Garwood T.J."/>
            <person name="Larsen P.A."/>
            <person name="Fountain-Jones N.M."/>
            <person name="Garbe J.R."/>
            <person name="Macchietto M.G."/>
            <person name="Kania S.A."/>
            <person name="Gerhold R.W."/>
            <person name="Richards J.E."/>
            <person name="Wolf T.M."/>
        </authorList>
    </citation>
    <scope>NUCLEOTIDE SEQUENCE</scope>
    <source>
        <strain evidence="2">MNPRO001-30</strain>
        <tissue evidence="2">Meninges</tissue>
    </source>
</reference>
<evidence type="ECO:0000313" key="3">
    <source>
        <dbReference type="Proteomes" id="UP001196413"/>
    </source>
</evidence>
<name>A0AAD5QCT5_PARTN</name>
<dbReference type="Proteomes" id="UP001196413">
    <property type="component" value="Unassembled WGS sequence"/>
</dbReference>
<accession>A0AAD5QCT5</accession>
<dbReference type="EMBL" id="JAHQIW010000276">
    <property type="protein sequence ID" value="KAJ1347143.1"/>
    <property type="molecule type" value="Genomic_DNA"/>
</dbReference>
<gene>
    <name evidence="2" type="ORF">KIN20_002118</name>
</gene>
<sequence length="97" mass="11362">MVEEKKAGNDVPSPIENTAEKKTKQGHRLAQQIARERKETRWTWESASGEYHNEIEPILVNRTFCLTDIAVVSKFYTEQTIASMHNVSFFVERRERH</sequence>